<dbReference type="RefSeq" id="WP_026799310.1">
    <property type="nucleotide sequence ID" value="NZ_AULI01000002.1"/>
</dbReference>
<accession>A0A0A5GJC7</accession>
<organism evidence="2 3">
    <name type="scientific">Pontibacillus halophilus JSM 076056 = DSM 19796</name>
    <dbReference type="NCBI Taxonomy" id="1385510"/>
    <lineage>
        <taxon>Bacteria</taxon>
        <taxon>Bacillati</taxon>
        <taxon>Bacillota</taxon>
        <taxon>Bacilli</taxon>
        <taxon>Bacillales</taxon>
        <taxon>Bacillaceae</taxon>
        <taxon>Pontibacillus</taxon>
    </lineage>
</organism>
<feature type="region of interest" description="Disordered" evidence="1">
    <location>
        <begin position="194"/>
        <end position="216"/>
    </location>
</feature>
<proteinExistence type="predicted"/>
<gene>
    <name evidence="2" type="ORF">N781_03080</name>
</gene>
<feature type="compositionally biased region" description="Basic and acidic residues" evidence="1">
    <location>
        <begin position="139"/>
        <end position="149"/>
    </location>
</feature>
<dbReference type="eggNOG" id="COG3409">
    <property type="taxonomic scope" value="Bacteria"/>
</dbReference>
<dbReference type="OrthoDB" id="1656058at2"/>
<sequence>MKKRMYSLILIGTIVMSLYPELSYAHSGRTDSSGGHNCSQKSINKGLCTGYHSHNSGTSSSTSSSSSSPSTSQQHDKDCSDFSSYDEVVAYWNAKGYTKEYDPERLDGFGNVVDDGIPCEAPGSYDLTKINHSQAQQDENDRTTGEQDGYHAGQEAGYAGTSSKDVEFSTDGSDAYKSGYTTGYENGYAEGQEKLDQEKQSANQEGYNDGLNGEELDVSNQYSNHEELFRAYESGYGQAVEELAVKREQEAYETGLKDGRNDQEEKSQVYQEERYEEAYRKGLKEGRAELKNTYSSLGYEAAFNELKANPSYEKEHYNDWFKEGFGENLDREREADAAYEQGLIGEEYNRADDVQISKEMYSHYYDKGRAIYEEKQRENTRNTSLFIGTAMTGWLGRRFYVAKKMVR</sequence>
<reference evidence="2 3" key="1">
    <citation type="submission" date="2013-08" db="EMBL/GenBank/DDBJ databases">
        <authorList>
            <person name="Huang J."/>
            <person name="Wang G."/>
        </authorList>
    </citation>
    <scope>NUCLEOTIDE SEQUENCE [LARGE SCALE GENOMIC DNA]</scope>
    <source>
        <strain evidence="2 3">JSM 076056</strain>
    </source>
</reference>
<dbReference type="NCBIfam" id="NF033223">
    <property type="entry name" value="YHYH_alt"/>
    <property type="match status" value="1"/>
</dbReference>
<protein>
    <recommendedName>
        <fullName evidence="4">YHYH domain-containing protein</fullName>
    </recommendedName>
</protein>
<comment type="caution">
    <text evidence="2">The sequence shown here is derived from an EMBL/GenBank/DDBJ whole genome shotgun (WGS) entry which is preliminary data.</text>
</comment>
<name>A0A0A5GJC7_9BACI</name>
<dbReference type="EMBL" id="AVPE01000008">
    <property type="protein sequence ID" value="KGX92084.1"/>
    <property type="molecule type" value="Genomic_DNA"/>
</dbReference>
<feature type="region of interest" description="Disordered" evidence="1">
    <location>
        <begin position="133"/>
        <end position="170"/>
    </location>
</feature>
<keyword evidence="3" id="KW-1185">Reference proteome</keyword>
<evidence type="ECO:0000313" key="3">
    <source>
        <dbReference type="Proteomes" id="UP000030528"/>
    </source>
</evidence>
<dbReference type="AlphaFoldDB" id="A0A0A5GJC7"/>
<feature type="compositionally biased region" description="Low complexity" evidence="1">
    <location>
        <begin position="56"/>
        <end position="72"/>
    </location>
</feature>
<feature type="region of interest" description="Disordered" evidence="1">
    <location>
        <begin position="253"/>
        <end position="272"/>
    </location>
</feature>
<evidence type="ECO:0000256" key="1">
    <source>
        <dbReference type="SAM" id="MobiDB-lite"/>
    </source>
</evidence>
<dbReference type="Proteomes" id="UP000030528">
    <property type="component" value="Unassembled WGS sequence"/>
</dbReference>
<evidence type="ECO:0008006" key="4">
    <source>
        <dbReference type="Google" id="ProtNLM"/>
    </source>
</evidence>
<dbReference type="InterPro" id="IPR047773">
    <property type="entry name" value="YHYH_dom_bact"/>
</dbReference>
<feature type="region of interest" description="Disordered" evidence="1">
    <location>
        <begin position="54"/>
        <end position="80"/>
    </location>
</feature>
<dbReference type="STRING" id="1385510.GCA_000425205_00522"/>
<evidence type="ECO:0000313" key="2">
    <source>
        <dbReference type="EMBL" id="KGX92084.1"/>
    </source>
</evidence>